<comment type="caution">
    <text evidence="1">The sequence shown here is derived from an EMBL/GenBank/DDBJ whole genome shotgun (WGS) entry which is preliminary data.</text>
</comment>
<reference evidence="1 2" key="1">
    <citation type="submission" date="2018-05" db="EMBL/GenBank/DDBJ databases">
        <authorList>
            <consortium name="PulseNet: The National Subtyping Network for Foodborne Disease Surveillance"/>
            <person name="Tarr C.L."/>
            <person name="Trees E."/>
            <person name="Katz L.S."/>
            <person name="Carleton-Romer H.A."/>
            <person name="Stroika S."/>
            <person name="Kucerova Z."/>
            <person name="Roache K.F."/>
            <person name="Sabol A.L."/>
            <person name="Besser J."/>
            <person name="Gerner-Smidt P."/>
        </authorList>
    </citation>
    <scope>NUCLEOTIDE SEQUENCE [LARGE SCALE GENOMIC DNA]</scope>
    <source>
        <strain evidence="1 2">20110455</strain>
    </source>
</reference>
<protein>
    <submittedName>
        <fullName evidence="1">Uncharacterized protein</fullName>
    </submittedName>
</protein>
<proteinExistence type="predicted"/>
<dbReference type="Proteomes" id="UP000405656">
    <property type="component" value="Unassembled WGS sequence"/>
</dbReference>
<dbReference type="AlphaFoldDB" id="A0A825SLG2"/>
<accession>A0A825SLG2</accession>
<dbReference type="RefSeq" id="WP_041570304.1">
    <property type="nucleotide sequence ID" value="NZ_CBCUZC010000017.1"/>
</dbReference>
<organism evidence="1 2">
    <name type="scientific">Campylobacter lari</name>
    <dbReference type="NCBI Taxonomy" id="201"/>
    <lineage>
        <taxon>Bacteria</taxon>
        <taxon>Pseudomonadati</taxon>
        <taxon>Campylobacterota</taxon>
        <taxon>Epsilonproteobacteria</taxon>
        <taxon>Campylobacterales</taxon>
        <taxon>Campylobacteraceae</taxon>
        <taxon>Campylobacter</taxon>
    </lineage>
</organism>
<name>A0A825SLG2_CAMLA</name>
<evidence type="ECO:0000313" key="1">
    <source>
        <dbReference type="EMBL" id="EAK0451592.1"/>
    </source>
</evidence>
<evidence type="ECO:0000313" key="2">
    <source>
        <dbReference type="Proteomes" id="UP000405656"/>
    </source>
</evidence>
<dbReference type="EMBL" id="AACCWZ010000009">
    <property type="protein sequence ID" value="EAK0451592.1"/>
    <property type="molecule type" value="Genomic_DNA"/>
</dbReference>
<sequence>MFAIFSLSSLEAATQAEYDKTSNAYIIEKHHYENNDAYDYNLNSYKLLNGKNFYGQMASNKNLSNITLIYDNPKDKTHSKMNDLYFNKISLLQVSKKIFL</sequence>
<gene>
    <name evidence="1" type="ORF">YZ36_06340</name>
</gene>